<proteinExistence type="predicted"/>
<dbReference type="AlphaFoldDB" id="A0A3P8HXX6"/>
<keyword evidence="2" id="KW-1185">Reference proteome</keyword>
<reference evidence="1 2" key="1">
    <citation type="submission" date="2018-11" db="EMBL/GenBank/DDBJ databases">
        <authorList>
            <consortium name="Pathogen Informatics"/>
        </authorList>
    </citation>
    <scope>NUCLEOTIDE SEQUENCE [LARGE SCALE GENOMIC DNA]</scope>
    <source>
        <strain>Denwood</strain>
        <strain evidence="2">Zambia</strain>
    </source>
</reference>
<accession>A0A3P8HXX6</accession>
<sequence length="42" mass="4973">MVVLLHSLVINILKLMVFQIYMKDGVVKMMIFYYVLNNLVII</sequence>
<protein>
    <submittedName>
        <fullName evidence="1">Uncharacterized protein</fullName>
    </submittedName>
</protein>
<dbReference type="Proteomes" id="UP000269396">
    <property type="component" value="Unassembled WGS sequence"/>
</dbReference>
<organism evidence="1 2">
    <name type="scientific">Schistosoma mattheei</name>
    <dbReference type="NCBI Taxonomy" id="31246"/>
    <lineage>
        <taxon>Eukaryota</taxon>
        <taxon>Metazoa</taxon>
        <taxon>Spiralia</taxon>
        <taxon>Lophotrochozoa</taxon>
        <taxon>Platyhelminthes</taxon>
        <taxon>Trematoda</taxon>
        <taxon>Digenea</taxon>
        <taxon>Strigeidida</taxon>
        <taxon>Schistosomatoidea</taxon>
        <taxon>Schistosomatidae</taxon>
        <taxon>Schistosoma</taxon>
    </lineage>
</organism>
<evidence type="ECO:0000313" key="2">
    <source>
        <dbReference type="Proteomes" id="UP000269396"/>
    </source>
</evidence>
<name>A0A3P8HXX6_9TREM</name>
<dbReference type="EMBL" id="UZAL01051573">
    <property type="protein sequence ID" value="VDP87354.1"/>
    <property type="molecule type" value="Genomic_DNA"/>
</dbReference>
<evidence type="ECO:0000313" key="1">
    <source>
        <dbReference type="EMBL" id="VDP87354.1"/>
    </source>
</evidence>
<gene>
    <name evidence="1" type="ORF">SMTD_LOCUS22457</name>
</gene>